<dbReference type="SUPFAM" id="SSF64518">
    <property type="entry name" value="Phase 1 flagellin"/>
    <property type="match status" value="1"/>
</dbReference>
<dbReference type="Pfam" id="PF06429">
    <property type="entry name" value="Flg_bbr_C"/>
    <property type="match status" value="1"/>
</dbReference>
<evidence type="ECO:0000256" key="3">
    <source>
        <dbReference type="ARBA" id="ARBA00009677"/>
    </source>
</evidence>
<evidence type="ECO:0000313" key="11">
    <source>
        <dbReference type="EMBL" id="PPA70245.1"/>
    </source>
</evidence>
<sequence>MSSTFHGLEVARRALNTQQSALHTTGNNIANASTPGYSRQRVNMTQTSALSIGGMNQSITAGQIGTGVQAGSIQRIRESFLDDQFRNETTKLGYWDAKRTSLSQMEDVLNEPSSNGLSAVMGEFWQSLQDLSANPENTGARGVVLERGQSVADTFHYLSDSLTKIQQDIGKEISLGVQGVNSLLEQISQLNSQIKSVEPRGYLPNDLYDKRDALVDELSLMMDVKVTKTPAGGNSSSQAEGIYTISMLGGDGKEYALVNGDRFNKLGFAGPDEKLSVNTPTPITSIQFFNSSGSPLTTSVPIANESGKVTFSQGKLLGMIESYGYSYTNSGGNEVNKGMYPDMLNDLDKLAFTFASVFNEVHEKGYDLNGESGKPVFILNGSTSQGAAKAIRLADLDTQDIAVSMTVTQNGTVHAGNGQNALNLANIPSMLLSNGVISLQGTADTIDLSSYGLGQNGSLNSFYEGMIGRLGVNAMQANRMTQNSLLLSQSVDEKRMSVSAVSLDEEMTNMMQFQHAYNAAARNITMVDEMLDRIINGMGLVGR</sequence>
<dbReference type="PANTHER" id="PTHR30033:SF1">
    <property type="entry name" value="FLAGELLAR HOOK-ASSOCIATED PROTEIN 1"/>
    <property type="match status" value="1"/>
</dbReference>
<keyword evidence="11" id="KW-0969">Cilium</keyword>
<evidence type="ECO:0000256" key="7">
    <source>
        <dbReference type="RuleBase" id="RU362065"/>
    </source>
</evidence>
<feature type="domain" description="Flagellar hook-associated protein FlgK helical" evidence="10">
    <location>
        <begin position="102"/>
        <end position="377"/>
    </location>
</feature>
<name>A0A2S5GBF3_9BACL</name>
<dbReference type="InterPro" id="IPR019776">
    <property type="entry name" value="Flagellar_basal_body_rod_CS"/>
</dbReference>
<dbReference type="InterPro" id="IPR053927">
    <property type="entry name" value="FlgK_helical"/>
</dbReference>
<dbReference type="Pfam" id="PF22638">
    <property type="entry name" value="FlgK_D1"/>
    <property type="match status" value="1"/>
</dbReference>
<evidence type="ECO:0000259" key="9">
    <source>
        <dbReference type="Pfam" id="PF06429"/>
    </source>
</evidence>
<evidence type="ECO:0000256" key="6">
    <source>
        <dbReference type="ARBA" id="ARBA00023143"/>
    </source>
</evidence>
<dbReference type="OrthoDB" id="9802553at2"/>
<comment type="caution">
    <text evidence="11">The sequence shown here is derived from an EMBL/GenBank/DDBJ whole genome shotgun (WGS) entry which is preliminary data.</text>
</comment>
<dbReference type="AlphaFoldDB" id="A0A2S5GBF3"/>
<dbReference type="Pfam" id="PF00460">
    <property type="entry name" value="Flg_bb_rod"/>
    <property type="match status" value="1"/>
</dbReference>
<dbReference type="RefSeq" id="WP_104058195.1">
    <property type="nucleotide sequence ID" value="NZ_PREZ01000004.1"/>
</dbReference>
<accession>A0A2S5GBF3</accession>
<proteinExistence type="inferred from homology"/>
<evidence type="ECO:0000256" key="4">
    <source>
        <dbReference type="ARBA" id="ARBA00016244"/>
    </source>
</evidence>
<organism evidence="11 12">
    <name type="scientific">Jeotgalibacillus proteolyticus</name>
    <dbReference type="NCBI Taxonomy" id="2082395"/>
    <lineage>
        <taxon>Bacteria</taxon>
        <taxon>Bacillati</taxon>
        <taxon>Bacillota</taxon>
        <taxon>Bacilli</taxon>
        <taxon>Bacillales</taxon>
        <taxon>Caryophanaceae</taxon>
        <taxon>Jeotgalibacillus</taxon>
    </lineage>
</organism>
<keyword evidence="6 7" id="KW-0975">Bacterial flagellum</keyword>
<dbReference type="GO" id="GO:0009424">
    <property type="term" value="C:bacterial-type flagellum hook"/>
    <property type="evidence" value="ECO:0007669"/>
    <property type="project" value="UniProtKB-UniRule"/>
</dbReference>
<comment type="subcellular location">
    <subcellularLocation>
        <location evidence="1 7">Bacterial flagellum</location>
    </subcellularLocation>
    <subcellularLocation>
        <location evidence="2 7">Secreted</location>
    </subcellularLocation>
</comment>
<dbReference type="Proteomes" id="UP000239047">
    <property type="component" value="Unassembled WGS sequence"/>
</dbReference>
<dbReference type="InterPro" id="IPR001444">
    <property type="entry name" value="Flag_bb_rod_N"/>
</dbReference>
<dbReference type="PRINTS" id="PR01005">
    <property type="entry name" value="FLGHOOKAP1"/>
</dbReference>
<feature type="domain" description="Flagellar basal body rod protein N-terminal" evidence="8">
    <location>
        <begin position="8"/>
        <end position="37"/>
    </location>
</feature>
<keyword evidence="11" id="KW-0282">Flagellum</keyword>
<keyword evidence="12" id="KW-1185">Reference proteome</keyword>
<dbReference type="NCBIfam" id="TIGR02492">
    <property type="entry name" value="flgK_ends"/>
    <property type="match status" value="1"/>
</dbReference>
<dbReference type="GO" id="GO:0044780">
    <property type="term" value="P:bacterial-type flagellum assembly"/>
    <property type="evidence" value="ECO:0007669"/>
    <property type="project" value="InterPro"/>
</dbReference>
<dbReference type="PANTHER" id="PTHR30033">
    <property type="entry name" value="FLAGELLAR HOOK-ASSOCIATED PROTEIN 1"/>
    <property type="match status" value="1"/>
</dbReference>
<comment type="similarity">
    <text evidence="3 7">Belongs to the flagella basal body rod proteins family.</text>
</comment>
<evidence type="ECO:0000256" key="1">
    <source>
        <dbReference type="ARBA" id="ARBA00004365"/>
    </source>
</evidence>
<protein>
    <recommendedName>
        <fullName evidence="4 7">Flagellar hook-associated protein 1</fullName>
        <shortName evidence="7">HAP1</shortName>
    </recommendedName>
</protein>
<evidence type="ECO:0000259" key="8">
    <source>
        <dbReference type="Pfam" id="PF00460"/>
    </source>
</evidence>
<evidence type="ECO:0000313" key="12">
    <source>
        <dbReference type="Proteomes" id="UP000239047"/>
    </source>
</evidence>
<dbReference type="GO" id="GO:0005576">
    <property type="term" value="C:extracellular region"/>
    <property type="evidence" value="ECO:0007669"/>
    <property type="project" value="UniProtKB-SubCell"/>
</dbReference>
<reference evidence="11 12" key="1">
    <citation type="submission" date="2018-02" db="EMBL/GenBank/DDBJ databases">
        <title>Jeotgalibacillus proteolyticum sp. nov. a protease producing bacterium isolated from ocean sediments of Laizhou Bay.</title>
        <authorList>
            <person name="Li Y."/>
        </authorList>
    </citation>
    <scope>NUCLEOTIDE SEQUENCE [LARGE SCALE GENOMIC DNA]</scope>
    <source>
        <strain evidence="11 12">22-7</strain>
    </source>
</reference>
<keyword evidence="11" id="KW-0966">Cell projection</keyword>
<evidence type="ECO:0000256" key="2">
    <source>
        <dbReference type="ARBA" id="ARBA00004613"/>
    </source>
</evidence>
<keyword evidence="5 7" id="KW-0964">Secreted</keyword>
<dbReference type="EMBL" id="PREZ01000004">
    <property type="protein sequence ID" value="PPA70245.1"/>
    <property type="molecule type" value="Genomic_DNA"/>
</dbReference>
<dbReference type="InterPro" id="IPR010930">
    <property type="entry name" value="Flg_bb/hook_C_dom"/>
</dbReference>
<dbReference type="PROSITE" id="PS00588">
    <property type="entry name" value="FLAGELLA_BB_ROD"/>
    <property type="match status" value="1"/>
</dbReference>
<evidence type="ECO:0000256" key="5">
    <source>
        <dbReference type="ARBA" id="ARBA00022525"/>
    </source>
</evidence>
<gene>
    <name evidence="7" type="primary">flgK</name>
    <name evidence="11" type="ORF">C4B60_11735</name>
</gene>
<feature type="domain" description="Flagellar basal-body/hook protein C-terminal" evidence="9">
    <location>
        <begin position="496"/>
        <end position="536"/>
    </location>
</feature>
<evidence type="ECO:0000259" key="10">
    <source>
        <dbReference type="Pfam" id="PF22638"/>
    </source>
</evidence>
<dbReference type="GO" id="GO:0005198">
    <property type="term" value="F:structural molecule activity"/>
    <property type="evidence" value="ECO:0007669"/>
    <property type="project" value="UniProtKB-UniRule"/>
</dbReference>
<dbReference type="InterPro" id="IPR002371">
    <property type="entry name" value="FlgK"/>
</dbReference>